<accession>A0A1X2HER8</accession>
<organism evidence="2 3">
    <name type="scientific">Syncephalastrum racemosum</name>
    <name type="common">Filamentous fungus</name>
    <dbReference type="NCBI Taxonomy" id="13706"/>
    <lineage>
        <taxon>Eukaryota</taxon>
        <taxon>Fungi</taxon>
        <taxon>Fungi incertae sedis</taxon>
        <taxon>Mucoromycota</taxon>
        <taxon>Mucoromycotina</taxon>
        <taxon>Mucoromycetes</taxon>
        <taxon>Mucorales</taxon>
        <taxon>Syncephalastraceae</taxon>
        <taxon>Syncephalastrum</taxon>
    </lineage>
</organism>
<feature type="transmembrane region" description="Helical" evidence="1">
    <location>
        <begin position="89"/>
        <end position="108"/>
    </location>
</feature>
<keyword evidence="1" id="KW-0472">Membrane</keyword>
<keyword evidence="1" id="KW-1133">Transmembrane helix</keyword>
<evidence type="ECO:0000313" key="3">
    <source>
        <dbReference type="Proteomes" id="UP000242180"/>
    </source>
</evidence>
<evidence type="ECO:0000256" key="1">
    <source>
        <dbReference type="SAM" id="Phobius"/>
    </source>
</evidence>
<proteinExistence type="predicted"/>
<evidence type="ECO:0000313" key="2">
    <source>
        <dbReference type="EMBL" id="ORY97417.1"/>
    </source>
</evidence>
<dbReference type="InParanoid" id="A0A1X2HER8"/>
<name>A0A1X2HER8_SYNRA</name>
<dbReference type="Proteomes" id="UP000242180">
    <property type="component" value="Unassembled WGS sequence"/>
</dbReference>
<comment type="caution">
    <text evidence="2">The sequence shown here is derived from an EMBL/GenBank/DDBJ whole genome shotgun (WGS) entry which is preliminary data.</text>
</comment>
<sequence length="110" mass="12225">MRAVLRVPLVADYYPLHQAYRRPTMILKVNFACIMAQLTEQHLHRAHLPSSYKISRTRCGLWVSLLSQTVLTSSSALGDKRSIASLDPITALVIMVAVTAQAAVAFFVKK</sequence>
<keyword evidence="3" id="KW-1185">Reference proteome</keyword>
<keyword evidence="1" id="KW-0812">Transmembrane</keyword>
<dbReference type="AlphaFoldDB" id="A0A1X2HER8"/>
<reference evidence="2 3" key="1">
    <citation type="submission" date="2016-07" db="EMBL/GenBank/DDBJ databases">
        <title>Pervasive Adenine N6-methylation of Active Genes in Fungi.</title>
        <authorList>
            <consortium name="DOE Joint Genome Institute"/>
            <person name="Mondo S.J."/>
            <person name="Dannebaum R.O."/>
            <person name="Kuo R.C."/>
            <person name="Labutti K."/>
            <person name="Haridas S."/>
            <person name="Kuo A."/>
            <person name="Salamov A."/>
            <person name="Ahrendt S.R."/>
            <person name="Lipzen A."/>
            <person name="Sullivan W."/>
            <person name="Andreopoulos W.B."/>
            <person name="Clum A."/>
            <person name="Lindquist E."/>
            <person name="Daum C."/>
            <person name="Ramamoorthy G.K."/>
            <person name="Gryganskyi A."/>
            <person name="Culley D."/>
            <person name="Magnuson J.K."/>
            <person name="James T.Y."/>
            <person name="O'Malley M.A."/>
            <person name="Stajich J.E."/>
            <person name="Spatafora J.W."/>
            <person name="Visel A."/>
            <person name="Grigoriev I.V."/>
        </authorList>
    </citation>
    <scope>NUCLEOTIDE SEQUENCE [LARGE SCALE GENOMIC DNA]</scope>
    <source>
        <strain evidence="2 3">NRRL 2496</strain>
    </source>
</reference>
<gene>
    <name evidence="2" type="ORF">BCR43DRAFT_489737</name>
</gene>
<protein>
    <submittedName>
        <fullName evidence="2">Uncharacterized protein</fullName>
    </submittedName>
</protein>
<dbReference type="EMBL" id="MCGN01000004">
    <property type="protein sequence ID" value="ORY97417.1"/>
    <property type="molecule type" value="Genomic_DNA"/>
</dbReference>